<dbReference type="Proteomes" id="UP000191144">
    <property type="component" value="Chromosome B"/>
</dbReference>
<accession>A0A1G4IVG6</accession>
<dbReference type="GO" id="GO:0005681">
    <property type="term" value="C:spliceosomal complex"/>
    <property type="evidence" value="ECO:0007669"/>
    <property type="project" value="UniProtKB-KW"/>
</dbReference>
<evidence type="ECO:0000256" key="9">
    <source>
        <dbReference type="ARBA" id="ARBA00024238"/>
    </source>
</evidence>
<comment type="subcellular location">
    <subcellularLocation>
        <location evidence="1">Nucleus</location>
    </subcellularLocation>
</comment>
<dbReference type="FunFam" id="3.80.10.10:FF:000629">
    <property type="entry name" value="U2 snRNP component"/>
    <property type="match status" value="1"/>
</dbReference>
<dbReference type="InterPro" id="IPR001611">
    <property type="entry name" value="Leu-rich_rpt"/>
</dbReference>
<name>A0A1G4IVG6_9SACH</name>
<sequence length="238" mass="26783">MKLTPGALLDAPKYYNDIGNGLYNTELTVVLRDLQLENDNDAMPAVLAKYLPTATHILDFTNNELSAIPDLRTQASISTLLLSRNRIFKVDGYCLPCHLRSLTLANNGIAKLEDLQGLSNSPKTLQNLVLRGNQACYLEDYRLCIISLVPQLQALDFTKISDEERQKARLFRLSDANNKKEPKQHDDHKDTLDKETEIMNIVVNKMDTDVRANLKKQLANATTLDEMERIEKLLSGGV</sequence>
<dbReference type="AlphaFoldDB" id="A0A1G4IVG6"/>
<dbReference type="SUPFAM" id="SSF52058">
    <property type="entry name" value="L domain-like"/>
    <property type="match status" value="1"/>
</dbReference>
<dbReference type="GO" id="GO:0030620">
    <property type="term" value="F:U2 snRNA binding"/>
    <property type="evidence" value="ECO:0007669"/>
    <property type="project" value="InterPro"/>
</dbReference>
<dbReference type="InterPro" id="IPR032675">
    <property type="entry name" value="LRR_dom_sf"/>
</dbReference>
<evidence type="ECO:0000256" key="5">
    <source>
        <dbReference type="ARBA" id="ARBA00022737"/>
    </source>
</evidence>
<dbReference type="PANTHER" id="PTHR10552:SF6">
    <property type="entry name" value="U2 SMALL NUCLEAR RIBONUCLEOPROTEIN A"/>
    <property type="match status" value="1"/>
</dbReference>
<keyword evidence="7" id="KW-0539">Nucleus</keyword>
<dbReference type="Gene3D" id="3.80.10.10">
    <property type="entry name" value="Ribonuclease Inhibitor"/>
    <property type="match status" value="1"/>
</dbReference>
<dbReference type="PROSITE" id="PS51450">
    <property type="entry name" value="LRR"/>
    <property type="match status" value="1"/>
</dbReference>
<proteinExistence type="inferred from homology"/>
<comment type="similarity">
    <text evidence="8">Belongs to the U2 small nuclear ribonucleoprotein A family.</text>
</comment>
<dbReference type="GO" id="GO:0005686">
    <property type="term" value="C:U2 snRNP"/>
    <property type="evidence" value="ECO:0007669"/>
    <property type="project" value="TreeGrafter"/>
</dbReference>
<dbReference type="PANTHER" id="PTHR10552">
    <property type="entry name" value="U2 SMALL NUCLEAR RIBONUCLEOPROTEIN A"/>
    <property type="match status" value="1"/>
</dbReference>
<feature type="compositionally biased region" description="Basic and acidic residues" evidence="10">
    <location>
        <begin position="177"/>
        <end position="193"/>
    </location>
</feature>
<dbReference type="EMBL" id="LT598478">
    <property type="protein sequence ID" value="SCU80787.1"/>
    <property type="molecule type" value="Genomic_DNA"/>
</dbReference>
<keyword evidence="6" id="KW-0508">mRNA splicing</keyword>
<reference evidence="12" key="1">
    <citation type="submission" date="2016-03" db="EMBL/GenBank/DDBJ databases">
        <authorList>
            <person name="Devillers Hugo."/>
        </authorList>
    </citation>
    <scope>NUCLEOTIDE SEQUENCE [LARGE SCALE GENOMIC DNA]</scope>
</reference>
<evidence type="ECO:0000256" key="10">
    <source>
        <dbReference type="SAM" id="MobiDB-lite"/>
    </source>
</evidence>
<protein>
    <recommendedName>
        <fullName evidence="9">U2 small nuclear ribonucleoprotein A'</fullName>
    </recommendedName>
</protein>
<gene>
    <name evidence="11" type="ORF">LAME_0B04566G</name>
</gene>
<dbReference type="InterPro" id="IPR044640">
    <property type="entry name" value="RU2A"/>
</dbReference>
<evidence type="ECO:0000313" key="12">
    <source>
        <dbReference type="Proteomes" id="UP000191144"/>
    </source>
</evidence>
<evidence type="ECO:0000256" key="6">
    <source>
        <dbReference type="ARBA" id="ARBA00023187"/>
    </source>
</evidence>
<keyword evidence="2" id="KW-0433">Leucine-rich repeat</keyword>
<evidence type="ECO:0000256" key="7">
    <source>
        <dbReference type="ARBA" id="ARBA00023242"/>
    </source>
</evidence>
<dbReference type="OrthoDB" id="433501at2759"/>
<dbReference type="Pfam" id="PF14580">
    <property type="entry name" value="LRR_9"/>
    <property type="match status" value="1"/>
</dbReference>
<keyword evidence="3" id="KW-0507">mRNA processing</keyword>
<evidence type="ECO:0000313" key="11">
    <source>
        <dbReference type="EMBL" id="SCU80787.1"/>
    </source>
</evidence>
<evidence type="ECO:0000256" key="3">
    <source>
        <dbReference type="ARBA" id="ARBA00022664"/>
    </source>
</evidence>
<feature type="region of interest" description="Disordered" evidence="10">
    <location>
        <begin position="173"/>
        <end position="193"/>
    </location>
</feature>
<organism evidence="11 12">
    <name type="scientific">Lachancea meyersii CBS 8951</name>
    <dbReference type="NCBI Taxonomy" id="1266667"/>
    <lineage>
        <taxon>Eukaryota</taxon>
        <taxon>Fungi</taxon>
        <taxon>Dikarya</taxon>
        <taxon>Ascomycota</taxon>
        <taxon>Saccharomycotina</taxon>
        <taxon>Saccharomycetes</taxon>
        <taxon>Saccharomycetales</taxon>
        <taxon>Saccharomycetaceae</taxon>
        <taxon>Lachancea</taxon>
    </lineage>
</organism>
<evidence type="ECO:0000256" key="8">
    <source>
        <dbReference type="ARBA" id="ARBA00024196"/>
    </source>
</evidence>
<dbReference type="GO" id="GO:0000398">
    <property type="term" value="P:mRNA splicing, via spliceosome"/>
    <property type="evidence" value="ECO:0007669"/>
    <property type="project" value="InterPro"/>
</dbReference>
<keyword evidence="12" id="KW-1185">Reference proteome</keyword>
<keyword evidence="4" id="KW-0747">Spliceosome</keyword>
<keyword evidence="5" id="KW-0677">Repeat</keyword>
<evidence type="ECO:0000256" key="4">
    <source>
        <dbReference type="ARBA" id="ARBA00022728"/>
    </source>
</evidence>
<evidence type="ECO:0000256" key="1">
    <source>
        <dbReference type="ARBA" id="ARBA00004123"/>
    </source>
</evidence>
<evidence type="ECO:0000256" key="2">
    <source>
        <dbReference type="ARBA" id="ARBA00022614"/>
    </source>
</evidence>